<reference evidence="2" key="1">
    <citation type="journal article" date="2019" name="Int. J. Syst. Evol. Microbiol.">
        <title>The Global Catalogue of Microorganisms (GCM) 10K type strain sequencing project: providing services to taxonomists for standard genome sequencing and annotation.</title>
        <authorList>
            <consortium name="The Broad Institute Genomics Platform"/>
            <consortium name="The Broad Institute Genome Sequencing Center for Infectious Disease"/>
            <person name="Wu L."/>
            <person name="Ma J."/>
        </authorList>
    </citation>
    <scope>NUCLEOTIDE SEQUENCE [LARGE SCALE GENOMIC DNA]</scope>
    <source>
        <strain evidence="2">KCTC 23098</strain>
    </source>
</reference>
<evidence type="ECO:0000313" key="2">
    <source>
        <dbReference type="Proteomes" id="UP001597560"/>
    </source>
</evidence>
<sequence>MSIQTKIGNVTLNIPTDVSEITLGQFLDLRNWERDHDEPMGAFEIIEVLTGQNQPELRSIKYTKKKAKQLQDVMALTNLLNASIQKFNTSPAKVAIPKSVSILGSEVKVSKELESLPFWPTRIVKDLIILKKKEDPQYSEVNDFDRIIAHFLYAAYTGSKYNETRAEEFAEIVRSELKFVEGIQLGNFFLGKLSKWLMPKPKYWLLTIQLKKYRLVYRISKFLGTSTH</sequence>
<accession>A0ABW6AZX5</accession>
<dbReference type="EMBL" id="JBHUPA010000002">
    <property type="protein sequence ID" value="MFD2961609.1"/>
    <property type="molecule type" value="Genomic_DNA"/>
</dbReference>
<dbReference type="Proteomes" id="UP001597560">
    <property type="component" value="Unassembled WGS sequence"/>
</dbReference>
<gene>
    <name evidence="1" type="ORF">ACFS6J_07430</name>
</gene>
<evidence type="ECO:0000313" key="1">
    <source>
        <dbReference type="EMBL" id="MFD2961609.1"/>
    </source>
</evidence>
<keyword evidence="2" id="KW-1185">Reference proteome</keyword>
<name>A0ABW6AZX5_9SPHI</name>
<protein>
    <submittedName>
        <fullName evidence="1">Uncharacterized protein</fullName>
    </submittedName>
</protein>
<comment type="caution">
    <text evidence="1">The sequence shown here is derived from an EMBL/GenBank/DDBJ whole genome shotgun (WGS) entry which is preliminary data.</text>
</comment>
<dbReference type="RefSeq" id="WP_377609835.1">
    <property type="nucleotide sequence ID" value="NZ_JBHUPA010000002.1"/>
</dbReference>
<organism evidence="1 2">
    <name type="scientific">Olivibacter jilunii</name>
    <dbReference type="NCBI Taxonomy" id="985016"/>
    <lineage>
        <taxon>Bacteria</taxon>
        <taxon>Pseudomonadati</taxon>
        <taxon>Bacteroidota</taxon>
        <taxon>Sphingobacteriia</taxon>
        <taxon>Sphingobacteriales</taxon>
        <taxon>Sphingobacteriaceae</taxon>
        <taxon>Olivibacter</taxon>
    </lineage>
</organism>
<proteinExistence type="predicted"/>